<dbReference type="Pfam" id="PF13778">
    <property type="entry name" value="DUF4174"/>
    <property type="match status" value="1"/>
</dbReference>
<evidence type="ECO:0000256" key="2">
    <source>
        <dbReference type="SAM" id="SignalP"/>
    </source>
</evidence>
<protein>
    <recommendedName>
        <fullName evidence="3">DUF4174 domain-containing protein</fullName>
    </recommendedName>
</protein>
<name>A0A378TG66_9MYCO</name>
<keyword evidence="1 2" id="KW-0732">Signal</keyword>
<dbReference type="Proteomes" id="UP000254978">
    <property type="component" value="Unassembled WGS sequence"/>
</dbReference>
<reference evidence="4 5" key="1">
    <citation type="submission" date="2018-06" db="EMBL/GenBank/DDBJ databases">
        <authorList>
            <consortium name="Pathogen Informatics"/>
            <person name="Doyle S."/>
        </authorList>
    </citation>
    <scope>NUCLEOTIDE SEQUENCE [LARGE SCALE GENOMIC DNA]</scope>
    <source>
        <strain evidence="4 5">NCTC10821</strain>
    </source>
</reference>
<feature type="domain" description="DUF4174" evidence="3">
    <location>
        <begin position="32"/>
        <end position="147"/>
    </location>
</feature>
<evidence type="ECO:0000313" key="5">
    <source>
        <dbReference type="Proteomes" id="UP000254978"/>
    </source>
</evidence>
<dbReference type="OrthoDB" id="7362103at2"/>
<feature type="chain" id="PRO_5017011463" description="DUF4174 domain-containing protein" evidence="2">
    <location>
        <begin position="29"/>
        <end position="155"/>
    </location>
</feature>
<evidence type="ECO:0000313" key="4">
    <source>
        <dbReference type="EMBL" id="STZ59788.1"/>
    </source>
</evidence>
<proteinExistence type="predicted"/>
<gene>
    <name evidence="4" type="ORF">NCTC10821_03326</name>
</gene>
<dbReference type="AlphaFoldDB" id="A0A378TG66"/>
<organism evidence="4 5">
    <name type="scientific">Mycolicibacterium tokaiense</name>
    <dbReference type="NCBI Taxonomy" id="39695"/>
    <lineage>
        <taxon>Bacteria</taxon>
        <taxon>Bacillati</taxon>
        <taxon>Actinomycetota</taxon>
        <taxon>Actinomycetes</taxon>
        <taxon>Mycobacteriales</taxon>
        <taxon>Mycobacteriaceae</taxon>
        <taxon>Mycolicibacterium</taxon>
    </lineage>
</organism>
<sequence length="155" mass="16661">MALTRGIRRSTFLVTVLVTAGVFGSAPAAADLGDYLWERRPLLLFAPTNQDPRLTETVSRIEATRCKFDDRQMVLGVVVAAGPSTLDGQAITAEEAQRLADRYAVDPNAFAAVLIGKDGGEKYRVDQVPELGLVYTVIDGMPMRSRETGAESGGC</sequence>
<dbReference type="InterPro" id="IPR025232">
    <property type="entry name" value="DUF4174"/>
</dbReference>
<dbReference type="EMBL" id="UGQT01000001">
    <property type="protein sequence ID" value="STZ59788.1"/>
    <property type="molecule type" value="Genomic_DNA"/>
</dbReference>
<accession>A0A378TG66</accession>
<dbReference type="RefSeq" id="WP_115279172.1">
    <property type="nucleotide sequence ID" value="NZ_AP022600.1"/>
</dbReference>
<keyword evidence="5" id="KW-1185">Reference proteome</keyword>
<evidence type="ECO:0000256" key="1">
    <source>
        <dbReference type="ARBA" id="ARBA00022729"/>
    </source>
</evidence>
<evidence type="ECO:0000259" key="3">
    <source>
        <dbReference type="Pfam" id="PF13778"/>
    </source>
</evidence>
<feature type="signal peptide" evidence="2">
    <location>
        <begin position="1"/>
        <end position="28"/>
    </location>
</feature>